<evidence type="ECO:0000313" key="3">
    <source>
        <dbReference type="Proteomes" id="UP000019028"/>
    </source>
</evidence>
<organism evidence="2 3">
    <name type="scientific">Sodalis praecaptivus</name>
    <dbReference type="NCBI Taxonomy" id="1239307"/>
    <lineage>
        <taxon>Bacteria</taxon>
        <taxon>Pseudomonadati</taxon>
        <taxon>Pseudomonadota</taxon>
        <taxon>Gammaproteobacteria</taxon>
        <taxon>Enterobacterales</taxon>
        <taxon>Bruguierivoracaceae</taxon>
        <taxon>Sodalis</taxon>
    </lineage>
</organism>
<evidence type="ECO:0000256" key="1">
    <source>
        <dbReference type="SAM" id="MobiDB-lite"/>
    </source>
</evidence>
<dbReference type="HOGENOM" id="CLU_273621_0_0_6"/>
<protein>
    <submittedName>
        <fullName evidence="2">Uncharacterized protein</fullName>
    </submittedName>
</protein>
<keyword evidence="3" id="KW-1185">Reference proteome</keyword>
<proteinExistence type="predicted"/>
<feature type="region of interest" description="Disordered" evidence="1">
    <location>
        <begin position="1"/>
        <end position="21"/>
    </location>
</feature>
<dbReference type="KEGG" id="sod:Sant_3715"/>
<name>W0I2I9_9GAMM</name>
<gene>
    <name evidence="2" type="ORF">Sant_3715</name>
</gene>
<evidence type="ECO:0000313" key="2">
    <source>
        <dbReference type="EMBL" id="AHF78695.1"/>
    </source>
</evidence>
<sequence>MLRLSAPEQTGGERGAFPLHSAPATVRKTRSAGAPFIPPYVAEQRRSILHLLIRMGELAPNITLDDKGLVTLALKSLSFIQRSPTNKTLLFQALEKANYWYGGQGHHVTLVSQQDTAIRLWLTQLLLGGTLEHWIVHTLIPQCDESELTLSKLRGKMYDQLLNLVECDASSTRDEANQLWQFLMLAHCPLLIPHDQATDALRIDSFDWHDLHAGTLFLSYASPDHLIPKDKSFAQAIGNILFILSRATGQYGHFFKLPAALHAALTSSPTQGVMFKKRPYSLSHYFAARNAHLATHDRVAAFQEAIGQWRTRRQLAKDIIARHRPGLSPAEQAETLQRYLYPYAGLTARKPAHATDTPQSDLTDLPQLEEAYRQTTEKVSRSYVAQYRWLCAAGWEGLTDDEQNYLRQATIHLIQLWFLQPSQRRPEWSQSEHVYRPKESIDVFKAVWGDEVRFYAAINASDGCKVRRIDKIDTHLDELMQATTVAEAGIRVSPLIQVKSEQQSLATFIDTIAHRHQEMFTGRLSEFGKLTSFNEMLHTALVAKMPFTDCYEHRPDAEGLDCHLNTHLLMTVMGEMATSAKNDAQRRVIDAVITGIRSNLLLTKRGGDGLRIPLPDAANHGQPAAQQPPGAPTSGVDYRLDPDVEGIYSLSKAAVAHVVTMGYAVSETLHDNGWLLTKMDDHAFLRPLPDAPVADLIAVAGQYKLTLPFQRISQHGIYAKVMPEMGALYGPQFMLQQRNKNSIGVIEQTSDVLDVYFMFPPSSRGASVMRAAHITLDLAGIATGDLPALQRFISLRPAMGLKYINIRKISVLLDRFLGKGQYYMLSHDDLQQNQKATSTFPASFLHQNKERMLEKTAEAREAVLALKQLFAEAGFLPRDRDKSLAQSPPLPRTSPIYHYLLFALGVTPADDKIIQYAARWLCYYTERIDEEFAARPLAENVLFVAHKARRIQPDGKPSLMGFTFCNDKYRRLLIMADSFDDANQTLPRMHLLHEASLRLASVNYLRAPIATDNGQTNERVEVYEDREDIREADLMYYNVEGQFIDRYRRALLKSVAALGETDPAARQRRNRAVTAMSKAAFIKRLWQDTLLRANLLMDDADTVATYIYDLGRGRRYIPEGQTRLPGDRLSQLPRKIYALIIASGRRRKPASQTDYCVPGHCSGSISRRISTGKKG</sequence>
<dbReference type="AlphaFoldDB" id="W0I2I9"/>
<dbReference type="EMBL" id="CP006569">
    <property type="protein sequence ID" value="AHF78695.1"/>
    <property type="molecule type" value="Genomic_DNA"/>
</dbReference>
<dbReference type="PATRIC" id="fig|1239307.3.peg.4110"/>
<reference evidence="2 3" key="1">
    <citation type="journal article" date="2014" name="Genome Biol. Evol.">
        <title>Genome degeneration and adaptation in a nascent stage of symbiosis.</title>
        <authorList>
            <person name="Oakeson K.F."/>
            <person name="Gil R."/>
            <person name="Clayton A.L."/>
            <person name="Dunn D.M."/>
            <person name="von Niederhausern A.C."/>
            <person name="Hamil C."/>
            <person name="Aoyagi A."/>
            <person name="Duval B."/>
            <person name="Baca A."/>
            <person name="Silva F.J."/>
            <person name="Vallier A."/>
            <person name="Jackson D.G."/>
            <person name="Latorre A."/>
            <person name="Weiss R.B."/>
            <person name="Heddi A."/>
            <person name="Moya A."/>
            <person name="Dale C."/>
        </authorList>
    </citation>
    <scope>NUCLEOTIDE SEQUENCE [LARGE SCALE GENOMIC DNA]</scope>
    <source>
        <strain evidence="2 3">HS1</strain>
    </source>
</reference>
<accession>W0I2I9</accession>
<dbReference type="Proteomes" id="UP000019028">
    <property type="component" value="Chromosome"/>
</dbReference>
<feature type="region of interest" description="Disordered" evidence="1">
    <location>
        <begin position="612"/>
        <end position="636"/>
    </location>
</feature>